<evidence type="ECO:0000313" key="2">
    <source>
        <dbReference type="EMBL" id="MBJ7600884.1"/>
    </source>
</evidence>
<protein>
    <recommendedName>
        <fullName evidence="4">MFS transporter</fullName>
    </recommendedName>
</protein>
<organism evidence="2 3">
    <name type="scientific">Candidatus Nephthysia bennettiae</name>
    <dbReference type="NCBI Taxonomy" id="3127016"/>
    <lineage>
        <taxon>Bacteria</taxon>
        <taxon>Bacillati</taxon>
        <taxon>Candidatus Dormiibacterota</taxon>
        <taxon>Candidatus Dormibacteria</taxon>
        <taxon>Candidatus Dormibacterales</taxon>
        <taxon>Candidatus Dormibacteraceae</taxon>
        <taxon>Candidatus Nephthysia</taxon>
    </lineage>
</organism>
<name>A0A934K8M1_9BACT</name>
<evidence type="ECO:0000313" key="3">
    <source>
        <dbReference type="Proteomes" id="UP000612893"/>
    </source>
</evidence>
<feature type="transmembrane region" description="Helical" evidence="1">
    <location>
        <begin position="56"/>
        <end position="74"/>
    </location>
</feature>
<evidence type="ECO:0008006" key="4">
    <source>
        <dbReference type="Google" id="ProtNLM"/>
    </source>
</evidence>
<keyword evidence="1" id="KW-1133">Transmembrane helix</keyword>
<dbReference type="AlphaFoldDB" id="A0A934K8M1"/>
<dbReference type="EMBL" id="JAEKNR010000226">
    <property type="protein sequence ID" value="MBJ7600884.1"/>
    <property type="molecule type" value="Genomic_DNA"/>
</dbReference>
<comment type="caution">
    <text evidence="2">The sequence shown here is derived from an EMBL/GenBank/DDBJ whole genome shotgun (WGS) entry which is preliminary data.</text>
</comment>
<accession>A0A934K8M1</accession>
<sequence length="110" mass="11152">MPQAVIQKLLEQGQALTGVGGGLAGLGGALPAQLRPLVPQITAGIKDALAAAVAQLFWITLAAGLLALVCTLVLRDTRLRGGQELRREVLEEGVEAPIPAPVAPSGEAAS</sequence>
<keyword evidence="3" id="KW-1185">Reference proteome</keyword>
<gene>
    <name evidence="2" type="ORF">JF922_22800</name>
</gene>
<reference evidence="2" key="1">
    <citation type="submission" date="2020-10" db="EMBL/GenBank/DDBJ databases">
        <title>Ca. Dormibacterota MAGs.</title>
        <authorList>
            <person name="Montgomery K."/>
        </authorList>
    </citation>
    <scope>NUCLEOTIDE SEQUENCE [LARGE SCALE GENOMIC DNA]</scope>
    <source>
        <strain evidence="2">SC8812_S17_10</strain>
    </source>
</reference>
<keyword evidence="1" id="KW-0472">Membrane</keyword>
<dbReference type="RefSeq" id="WP_338204865.1">
    <property type="nucleotide sequence ID" value="NZ_JAEKNR010000226.1"/>
</dbReference>
<proteinExistence type="predicted"/>
<evidence type="ECO:0000256" key="1">
    <source>
        <dbReference type="SAM" id="Phobius"/>
    </source>
</evidence>
<keyword evidence="1" id="KW-0812">Transmembrane</keyword>
<dbReference type="Proteomes" id="UP000612893">
    <property type="component" value="Unassembled WGS sequence"/>
</dbReference>